<dbReference type="Pfam" id="PF00012">
    <property type="entry name" value="HSP70"/>
    <property type="match status" value="1"/>
</dbReference>
<dbReference type="GeneID" id="63835334"/>
<sequence>MGFSIGIDIGTANTRVAVFRNGRPEIIPDADGRHSMPSYVAFTERCRLFGSAAKAQATSHPENTVYGVKRILGQHLDQVQVSRYTRASSNHPQENNGQITISVGYKKRSHHLSPVQVFAMLVARARANAEAYLGEPVYNAAISVPAYFNNSQREDVRDAVLLGGVNLLYMGTSIESIALYHAFINRQEGERLTLFLDLGASFFNAGLALIEEGIIEMVSCASDNDLGTEDFVDRLHKHFAAEIQRKWGWDIKDDLRAKRRLRVACEVAMRDLSSIASTEVYIDSLYDGQDFSGTITRIRLEELCHDLFRSTFQPIQRVLADAKRDKSLVMDIVIVGGGSRIPKLQKMWSDYFGSKPLVKTVNPDEGEVLGSSIYADIFSGYVYSLRDLLVLPILPISIGFETRRGMFKIVPRNKTCPTTKIESHSLYELNFGPSDRPTLRFYQGERVRVKDNLLIGTLDLAELP</sequence>
<dbReference type="PANTHER" id="PTHR19375">
    <property type="entry name" value="HEAT SHOCK PROTEIN 70KDA"/>
    <property type="match status" value="1"/>
</dbReference>
<evidence type="ECO:0000313" key="4">
    <source>
        <dbReference type="EMBL" id="KAF3769364.1"/>
    </source>
</evidence>
<dbReference type="Gene3D" id="3.30.420.40">
    <property type="match status" value="2"/>
</dbReference>
<dbReference type="AlphaFoldDB" id="A0A9P4YAE5"/>
<proteinExistence type="inferred from homology"/>
<dbReference type="SUPFAM" id="SSF100920">
    <property type="entry name" value="Heat shock protein 70kD (HSP70), peptide-binding domain"/>
    <property type="match status" value="1"/>
</dbReference>
<comment type="caution">
    <text evidence="4">The sequence shown here is derived from an EMBL/GenBank/DDBJ whole genome shotgun (WGS) entry which is preliminary data.</text>
</comment>
<evidence type="ECO:0000256" key="1">
    <source>
        <dbReference type="ARBA" id="ARBA00007381"/>
    </source>
</evidence>
<keyword evidence="4" id="KW-0346">Stress response</keyword>
<feature type="non-terminal residue" evidence="4">
    <location>
        <position position="464"/>
    </location>
</feature>
<dbReference type="GO" id="GO:0005524">
    <property type="term" value="F:ATP binding"/>
    <property type="evidence" value="ECO:0007669"/>
    <property type="project" value="UniProtKB-KW"/>
</dbReference>
<gene>
    <name evidence="4" type="ORF">M406DRAFT_273987</name>
</gene>
<dbReference type="SUPFAM" id="SSF53067">
    <property type="entry name" value="Actin-like ATPase domain"/>
    <property type="match status" value="2"/>
</dbReference>
<dbReference type="FunFam" id="3.90.640.10:FF:000134">
    <property type="entry name" value="Heat shock cognate 71 kDa protein"/>
    <property type="match status" value="1"/>
</dbReference>
<protein>
    <submittedName>
        <fullName evidence="4">70 kDa heat shock protein 1</fullName>
    </submittedName>
</protein>
<evidence type="ECO:0000313" key="5">
    <source>
        <dbReference type="Proteomes" id="UP000803844"/>
    </source>
</evidence>
<dbReference type="Gene3D" id="2.60.34.10">
    <property type="entry name" value="Substrate Binding Domain Of DNAk, Chain A, domain 1"/>
    <property type="match status" value="1"/>
</dbReference>
<dbReference type="InterPro" id="IPR029047">
    <property type="entry name" value="HSP70_peptide-bd_sf"/>
</dbReference>
<dbReference type="Gene3D" id="3.90.640.10">
    <property type="entry name" value="Actin, Chain A, domain 4"/>
    <property type="match status" value="1"/>
</dbReference>
<dbReference type="EMBL" id="MU032345">
    <property type="protein sequence ID" value="KAF3769364.1"/>
    <property type="molecule type" value="Genomic_DNA"/>
</dbReference>
<dbReference type="InterPro" id="IPR018181">
    <property type="entry name" value="Heat_shock_70_CS"/>
</dbReference>
<dbReference type="GO" id="GO:0140662">
    <property type="term" value="F:ATP-dependent protein folding chaperone"/>
    <property type="evidence" value="ECO:0007669"/>
    <property type="project" value="InterPro"/>
</dbReference>
<dbReference type="PRINTS" id="PR00301">
    <property type="entry name" value="HEATSHOCK70"/>
</dbReference>
<evidence type="ECO:0000256" key="2">
    <source>
        <dbReference type="ARBA" id="ARBA00022741"/>
    </source>
</evidence>
<dbReference type="RefSeq" id="XP_040780325.1">
    <property type="nucleotide sequence ID" value="XM_040918205.1"/>
</dbReference>
<evidence type="ECO:0000256" key="3">
    <source>
        <dbReference type="ARBA" id="ARBA00022840"/>
    </source>
</evidence>
<keyword evidence="2" id="KW-0547">Nucleotide-binding</keyword>
<dbReference type="Proteomes" id="UP000803844">
    <property type="component" value="Unassembled WGS sequence"/>
</dbReference>
<dbReference type="Gene3D" id="3.30.30.30">
    <property type="match status" value="1"/>
</dbReference>
<comment type="similarity">
    <text evidence="1">Belongs to the heat shock protein 70 family.</text>
</comment>
<accession>A0A9P4YAE5</accession>
<name>A0A9P4YAE5_CRYP1</name>
<dbReference type="PROSITE" id="PS01036">
    <property type="entry name" value="HSP70_3"/>
    <property type="match status" value="1"/>
</dbReference>
<keyword evidence="3" id="KW-0067">ATP-binding</keyword>
<reference evidence="4" key="1">
    <citation type="journal article" date="2020" name="Phytopathology">
        <title>Genome sequence of the chestnut blight fungus Cryphonectria parasitica EP155: A fundamental resource for an archetypical invasive plant pathogen.</title>
        <authorList>
            <person name="Crouch J.A."/>
            <person name="Dawe A."/>
            <person name="Aerts A."/>
            <person name="Barry K."/>
            <person name="Churchill A.C.L."/>
            <person name="Grimwood J."/>
            <person name="Hillman B."/>
            <person name="Milgroom M.G."/>
            <person name="Pangilinan J."/>
            <person name="Smith M."/>
            <person name="Salamov A."/>
            <person name="Schmutz J."/>
            <person name="Yadav J."/>
            <person name="Grigoriev I.V."/>
            <person name="Nuss D."/>
        </authorList>
    </citation>
    <scope>NUCLEOTIDE SEQUENCE</scope>
    <source>
        <strain evidence="4">EP155</strain>
    </source>
</reference>
<dbReference type="OrthoDB" id="2401965at2759"/>
<dbReference type="InterPro" id="IPR013126">
    <property type="entry name" value="Hsp_70_fam"/>
</dbReference>
<dbReference type="InterPro" id="IPR043129">
    <property type="entry name" value="ATPase_NBD"/>
</dbReference>
<dbReference type="CDD" id="cd24028">
    <property type="entry name" value="ASKHA_NBD_HSP70_HSPA1-like"/>
    <property type="match status" value="1"/>
</dbReference>
<organism evidence="4 5">
    <name type="scientific">Cryphonectria parasitica (strain ATCC 38755 / EP155)</name>
    <dbReference type="NCBI Taxonomy" id="660469"/>
    <lineage>
        <taxon>Eukaryota</taxon>
        <taxon>Fungi</taxon>
        <taxon>Dikarya</taxon>
        <taxon>Ascomycota</taxon>
        <taxon>Pezizomycotina</taxon>
        <taxon>Sordariomycetes</taxon>
        <taxon>Sordariomycetidae</taxon>
        <taxon>Diaporthales</taxon>
        <taxon>Cryphonectriaceae</taxon>
        <taxon>Cryphonectria-Endothia species complex</taxon>
        <taxon>Cryphonectria</taxon>
    </lineage>
</organism>
<keyword evidence="5" id="KW-1185">Reference proteome</keyword>